<dbReference type="EMBL" id="VXIS01000122">
    <property type="protein sequence ID" value="KAA8903084.1"/>
    <property type="molecule type" value="Genomic_DNA"/>
</dbReference>
<accession>A0A5J5ET81</accession>
<organism evidence="1 2">
    <name type="scientific">Sphaerosporella brunnea</name>
    <dbReference type="NCBI Taxonomy" id="1250544"/>
    <lineage>
        <taxon>Eukaryota</taxon>
        <taxon>Fungi</taxon>
        <taxon>Dikarya</taxon>
        <taxon>Ascomycota</taxon>
        <taxon>Pezizomycotina</taxon>
        <taxon>Pezizomycetes</taxon>
        <taxon>Pezizales</taxon>
        <taxon>Pyronemataceae</taxon>
        <taxon>Sphaerosporella</taxon>
    </lineage>
</organism>
<dbReference type="Proteomes" id="UP000326924">
    <property type="component" value="Unassembled WGS sequence"/>
</dbReference>
<protein>
    <submittedName>
        <fullName evidence="1">Uncharacterized protein</fullName>
    </submittedName>
</protein>
<dbReference type="InParanoid" id="A0A5J5ET81"/>
<evidence type="ECO:0000313" key="2">
    <source>
        <dbReference type="Proteomes" id="UP000326924"/>
    </source>
</evidence>
<sequence>MGYTPCTTPISCPFSPLTGAPLAGKSLFSVALLWRCRAIEYTTRCTTNRILFPKLVSDTANRARTATYIHTMFSTANQPCRLRPAGCVGRMWADQKARLAV</sequence>
<evidence type="ECO:0000313" key="1">
    <source>
        <dbReference type="EMBL" id="KAA8903084.1"/>
    </source>
</evidence>
<gene>
    <name evidence="1" type="ORF">FN846DRAFT_68666</name>
</gene>
<keyword evidence="2" id="KW-1185">Reference proteome</keyword>
<dbReference type="AlphaFoldDB" id="A0A5J5ET81"/>
<proteinExistence type="predicted"/>
<reference evidence="1 2" key="1">
    <citation type="submission" date="2019-09" db="EMBL/GenBank/DDBJ databases">
        <title>Draft genome of the ectomycorrhizal ascomycete Sphaerosporella brunnea.</title>
        <authorList>
            <consortium name="DOE Joint Genome Institute"/>
            <person name="Benucci G.M."/>
            <person name="Marozzi G."/>
            <person name="Antonielli L."/>
            <person name="Sanchez S."/>
            <person name="Marco P."/>
            <person name="Wang X."/>
            <person name="Falini L.B."/>
            <person name="Barry K."/>
            <person name="Haridas S."/>
            <person name="Lipzen A."/>
            <person name="Labutti K."/>
            <person name="Grigoriev I.V."/>
            <person name="Murat C."/>
            <person name="Martin F."/>
            <person name="Albertini E."/>
            <person name="Donnini D."/>
            <person name="Bonito G."/>
        </authorList>
    </citation>
    <scope>NUCLEOTIDE SEQUENCE [LARGE SCALE GENOMIC DNA]</scope>
    <source>
        <strain evidence="1 2">Sb_GMNB300</strain>
    </source>
</reference>
<name>A0A5J5ET81_9PEZI</name>
<comment type="caution">
    <text evidence="1">The sequence shown here is derived from an EMBL/GenBank/DDBJ whole genome shotgun (WGS) entry which is preliminary data.</text>
</comment>